<protein>
    <submittedName>
        <fullName evidence="3">CRISPR-associated protein cas5</fullName>
    </submittedName>
</protein>
<name>M2PYZ3_9FIRM</name>
<feature type="coiled-coil region" evidence="2">
    <location>
        <begin position="142"/>
        <end position="200"/>
    </location>
</feature>
<organism evidence="3 4">
    <name type="scientific">Eggerthia catenaformis OT 569 = DSM 20559</name>
    <dbReference type="NCBI Taxonomy" id="999415"/>
    <lineage>
        <taxon>Bacteria</taxon>
        <taxon>Bacillati</taxon>
        <taxon>Bacillota</taxon>
        <taxon>Erysipelotrichia</taxon>
        <taxon>Erysipelotrichales</taxon>
        <taxon>Coprobacillaceae</taxon>
        <taxon>Eggerthia</taxon>
    </lineage>
</organism>
<sequence length="367" mass="42897">MKALRIKLTQNKASYSCEGTVNNRMTYPLPNYSTVIGALHNACGYTEYHPMEISIQGKYSALQKEIYVNHGLLNRTEDDRGILIWLKDPNRLNTGYIEVAKSLNATGNSFSEERTIEVKSRELLDLYKLLKKKGKELEDFNKNTIKSAEEKWKLEKKELKNKQKAFEKNSEQWNDVKAIVDEGEKKIKKLKSDFEDKKKKEYDDPYNHFKILVKGPQYQEVLYDVELVIHIKSDEKVLNDIMYHKYDFVSLGRSEDFIELIEMEYCEVVDSVKEEHMLPNNYSMFINADRVNETQFYQHLEIDRREINADGSNVDGTIYYIAKDYSIKDDARVFNRIPCLYSSSFMIDSDSINIGFDQDGGYLVDFN</sequence>
<evidence type="ECO:0000313" key="3">
    <source>
        <dbReference type="EMBL" id="EMD15915.1"/>
    </source>
</evidence>
<dbReference type="GO" id="GO:0051607">
    <property type="term" value="P:defense response to virus"/>
    <property type="evidence" value="ECO:0007669"/>
    <property type="project" value="UniProtKB-KW"/>
</dbReference>
<evidence type="ECO:0000256" key="1">
    <source>
        <dbReference type="ARBA" id="ARBA00023118"/>
    </source>
</evidence>
<dbReference type="PATRIC" id="fig|999415.3.peg.1775"/>
<dbReference type="Proteomes" id="UP000011758">
    <property type="component" value="Unassembled WGS sequence"/>
</dbReference>
<dbReference type="eggNOG" id="ENOG502ZA3Y">
    <property type="taxonomic scope" value="Bacteria"/>
</dbReference>
<dbReference type="AlphaFoldDB" id="M2PYZ3"/>
<evidence type="ECO:0000313" key="4">
    <source>
        <dbReference type="Proteomes" id="UP000011758"/>
    </source>
</evidence>
<keyword evidence="4" id="KW-1185">Reference proteome</keyword>
<dbReference type="EMBL" id="AGEJ01000027">
    <property type="protein sequence ID" value="EMD15915.1"/>
    <property type="molecule type" value="Genomic_DNA"/>
</dbReference>
<proteinExistence type="predicted"/>
<gene>
    <name evidence="3" type="ORF">HMPREF9943_01748</name>
</gene>
<keyword evidence="2" id="KW-0175">Coiled coil</keyword>
<dbReference type="InterPro" id="IPR013422">
    <property type="entry name" value="CRISPR-assoc_prot_Cas5_N"/>
</dbReference>
<keyword evidence="1" id="KW-0051">Antiviral defense</keyword>
<reference evidence="3 4" key="1">
    <citation type="submission" date="2013-02" db="EMBL/GenBank/DDBJ databases">
        <title>The Genome Sequence of Lactobacillus catenaformis F0143.</title>
        <authorList>
            <consortium name="The Broad Institute Genome Sequencing Platform"/>
            <person name="Earl A."/>
            <person name="Ward D."/>
            <person name="Feldgarden M."/>
            <person name="Gevers D."/>
            <person name="Izard J."/>
            <person name="Blanton J.M."/>
            <person name="Mathney J."/>
            <person name="Dewhirst F.E."/>
            <person name="Young S.K."/>
            <person name="Zeng Q."/>
            <person name="Gargeya S."/>
            <person name="Fitzgerald M."/>
            <person name="Haas B."/>
            <person name="Abouelleil A."/>
            <person name="Alvarado L."/>
            <person name="Arachchi H.M."/>
            <person name="Berlin A."/>
            <person name="Chapman S.B."/>
            <person name="Gearin G."/>
            <person name="Goldberg J."/>
            <person name="Griggs A."/>
            <person name="Gujja S."/>
            <person name="Hansen M."/>
            <person name="Heiman D."/>
            <person name="Howarth C."/>
            <person name="Larimer J."/>
            <person name="Lui A."/>
            <person name="MacDonald P.J.P."/>
            <person name="McCowen C."/>
            <person name="Montmayeur A."/>
            <person name="Murphy C."/>
            <person name="Neiman D."/>
            <person name="Pearson M."/>
            <person name="Priest M."/>
            <person name="Roberts A."/>
            <person name="Saif S."/>
            <person name="Shea T."/>
            <person name="Sisk P."/>
            <person name="Stolte C."/>
            <person name="Sykes S."/>
            <person name="Wortman J."/>
            <person name="Nusbaum C."/>
            <person name="Birren B."/>
        </authorList>
    </citation>
    <scope>NUCLEOTIDE SEQUENCE [LARGE SCALE GENOMIC DNA]</scope>
    <source>
        <strain evidence="3 4">OT 569</strain>
    </source>
</reference>
<dbReference type="NCBIfam" id="TIGR02593">
    <property type="entry name" value="CRISPR_cas5"/>
    <property type="match status" value="1"/>
</dbReference>
<dbReference type="RefSeq" id="WP_004804177.1">
    <property type="nucleotide sequence ID" value="NZ_KB446650.1"/>
</dbReference>
<comment type="caution">
    <text evidence="3">The sequence shown here is derived from an EMBL/GenBank/DDBJ whole genome shotgun (WGS) entry which is preliminary data.</text>
</comment>
<dbReference type="OrthoDB" id="9782505at2"/>
<dbReference type="STRING" id="999415.HMPREF9943_01748"/>
<dbReference type="BioCyc" id="ECAT999415-HMP:GTTI-1813-MONOMER"/>
<evidence type="ECO:0000256" key="2">
    <source>
        <dbReference type="SAM" id="Coils"/>
    </source>
</evidence>
<accession>M2PYZ3</accession>